<protein>
    <submittedName>
        <fullName evidence="3">Uncharacterized protein</fullName>
    </submittedName>
</protein>
<dbReference type="GO" id="GO:0008356">
    <property type="term" value="P:asymmetric cell division"/>
    <property type="evidence" value="ECO:0007669"/>
    <property type="project" value="InterPro"/>
</dbReference>
<keyword evidence="1" id="KW-0175">Coiled coil</keyword>
<dbReference type="Gramene" id="Kaladp0577s0027.1.v1.1">
    <property type="protein sequence ID" value="Kaladp0577s0027.1.v1.1"/>
    <property type="gene ID" value="Kaladp0577s0027.v1.1"/>
</dbReference>
<dbReference type="InterPro" id="IPR040348">
    <property type="entry name" value="POLAR-like"/>
</dbReference>
<dbReference type="AlphaFoldDB" id="A0A7N0VF52"/>
<name>A0A7N0VF52_KALFE</name>
<evidence type="ECO:0000313" key="3">
    <source>
        <dbReference type="EnsemblPlants" id="Kaladp0577s0027.1.v1.1"/>
    </source>
</evidence>
<evidence type="ECO:0000256" key="1">
    <source>
        <dbReference type="SAM" id="Coils"/>
    </source>
</evidence>
<feature type="coiled-coil region" evidence="1">
    <location>
        <begin position="274"/>
        <end position="315"/>
    </location>
</feature>
<keyword evidence="4" id="KW-1185">Reference proteome</keyword>
<dbReference type="PANTHER" id="PTHR33476">
    <property type="entry name" value="EMB|CAB62613.1"/>
    <property type="match status" value="1"/>
</dbReference>
<organism evidence="3 4">
    <name type="scientific">Kalanchoe fedtschenkoi</name>
    <name type="common">Lavender scallops</name>
    <name type="synonym">South American air plant</name>
    <dbReference type="NCBI Taxonomy" id="63787"/>
    <lineage>
        <taxon>Eukaryota</taxon>
        <taxon>Viridiplantae</taxon>
        <taxon>Streptophyta</taxon>
        <taxon>Embryophyta</taxon>
        <taxon>Tracheophyta</taxon>
        <taxon>Spermatophyta</taxon>
        <taxon>Magnoliopsida</taxon>
        <taxon>eudicotyledons</taxon>
        <taxon>Gunneridae</taxon>
        <taxon>Pentapetalae</taxon>
        <taxon>Saxifragales</taxon>
        <taxon>Crassulaceae</taxon>
        <taxon>Kalanchoe</taxon>
    </lineage>
</organism>
<dbReference type="OMA" id="FRWGLGF"/>
<accession>A0A7N0VF52</accession>
<dbReference type="Proteomes" id="UP000594263">
    <property type="component" value="Unplaced"/>
</dbReference>
<feature type="region of interest" description="Disordered" evidence="2">
    <location>
        <begin position="75"/>
        <end position="94"/>
    </location>
</feature>
<reference evidence="3" key="1">
    <citation type="submission" date="2021-01" db="UniProtKB">
        <authorList>
            <consortium name="EnsemblPlants"/>
        </authorList>
    </citation>
    <scope>IDENTIFICATION</scope>
</reference>
<proteinExistence type="predicted"/>
<dbReference type="EnsemblPlants" id="Kaladp0577s0027.1.v1.1">
    <property type="protein sequence ID" value="Kaladp0577s0027.1.v1.1"/>
    <property type="gene ID" value="Kaladp0577s0027.v1.1"/>
</dbReference>
<evidence type="ECO:0000313" key="4">
    <source>
        <dbReference type="Proteomes" id="UP000594263"/>
    </source>
</evidence>
<dbReference type="PANTHER" id="PTHR33476:SF4">
    <property type="entry name" value="POLAR LOCALIZATION DURING ASYMMETRIC DIVISION AND PROTEIN"/>
    <property type="match status" value="1"/>
</dbReference>
<sequence length="342" mass="38104">MWQVLVAAAVAGSGLIARNVFTSDHDSVLQHSRHQLVASSEICDEMEPASAEPQQACPSSPDEELKADKIFRFSSSGSKSKKNKSKKAGRKGVKKGVELERRLSVCWKRRKTGKSVGVDSGACWYNGDRNTFFGWGVGVGIMYMMSTGKAEISKLNATMDQTVKAVGELKSELCKRKASCISKSPCHGDMNTYERCEYPSSILTEEPEPQHAVQKMDQLEADLEYELSKLTSCATELSFDKGSQLYQTEVLENGSKQMCNFYQFEGVEPSVLDKKLSQLLIQQQESQINELEHELQSTNSKLHQKEAELRALKDCVRRLSNFSLSNISENETETTADEMVAE</sequence>
<evidence type="ECO:0000256" key="2">
    <source>
        <dbReference type="SAM" id="MobiDB-lite"/>
    </source>
</evidence>
<feature type="compositionally biased region" description="Basic residues" evidence="2">
    <location>
        <begin position="79"/>
        <end position="94"/>
    </location>
</feature>